<keyword evidence="1" id="KW-0238">DNA-binding</keyword>
<keyword evidence="4" id="KW-1185">Reference proteome</keyword>
<dbReference type="CDD" id="cd00093">
    <property type="entry name" value="HTH_XRE"/>
    <property type="match status" value="1"/>
</dbReference>
<feature type="domain" description="HTH cro/C1-type" evidence="2">
    <location>
        <begin position="11"/>
        <end position="65"/>
    </location>
</feature>
<proteinExistence type="predicted"/>
<dbReference type="Pfam" id="PF01381">
    <property type="entry name" value="HTH_3"/>
    <property type="match status" value="1"/>
</dbReference>
<dbReference type="AlphaFoldDB" id="A0A4Z0QZG3"/>
<dbReference type="SMART" id="SM00530">
    <property type="entry name" value="HTH_XRE"/>
    <property type="match status" value="1"/>
</dbReference>
<name>A0A4Z0QZG3_9FIRM</name>
<reference evidence="3 4" key="1">
    <citation type="submission" date="2019-03" db="EMBL/GenBank/DDBJ databases">
        <title>Draft Genome Sequence of Desulfosporosinus fructosivorans Strain 63.6F, Isolated from Marine Sediment in the Baltic Sea.</title>
        <authorList>
            <person name="Hausmann B."/>
            <person name="Vandieken V."/>
            <person name="Pjevac P."/>
            <person name="Schreck K."/>
            <person name="Herbold C.W."/>
            <person name="Loy A."/>
        </authorList>
    </citation>
    <scope>NUCLEOTIDE SEQUENCE [LARGE SCALE GENOMIC DNA]</scope>
    <source>
        <strain evidence="3 4">63.6F</strain>
    </source>
</reference>
<dbReference type="PANTHER" id="PTHR46797">
    <property type="entry name" value="HTH-TYPE TRANSCRIPTIONAL REGULATOR"/>
    <property type="match status" value="1"/>
</dbReference>
<dbReference type="InterPro" id="IPR010982">
    <property type="entry name" value="Lambda_DNA-bd_dom_sf"/>
</dbReference>
<dbReference type="RefSeq" id="WP_135550760.1">
    <property type="nucleotide sequence ID" value="NZ_SPQQ01000010.1"/>
</dbReference>
<protein>
    <submittedName>
        <fullName evidence="3">XRE family transcriptional regulator</fullName>
    </submittedName>
</protein>
<evidence type="ECO:0000256" key="1">
    <source>
        <dbReference type="ARBA" id="ARBA00023125"/>
    </source>
</evidence>
<accession>A0A4Z0QZG3</accession>
<dbReference type="PROSITE" id="PS50943">
    <property type="entry name" value="HTH_CROC1"/>
    <property type="match status" value="1"/>
</dbReference>
<dbReference type="Proteomes" id="UP000298460">
    <property type="component" value="Unassembled WGS sequence"/>
</dbReference>
<comment type="caution">
    <text evidence="3">The sequence shown here is derived from an EMBL/GenBank/DDBJ whole genome shotgun (WGS) entry which is preliminary data.</text>
</comment>
<dbReference type="InterPro" id="IPR001387">
    <property type="entry name" value="Cro/C1-type_HTH"/>
</dbReference>
<dbReference type="SUPFAM" id="SSF47413">
    <property type="entry name" value="lambda repressor-like DNA-binding domains"/>
    <property type="match status" value="1"/>
</dbReference>
<evidence type="ECO:0000259" key="2">
    <source>
        <dbReference type="PROSITE" id="PS50943"/>
    </source>
</evidence>
<dbReference type="OrthoDB" id="9808239at2"/>
<dbReference type="InterPro" id="IPR050807">
    <property type="entry name" value="TransReg_Diox_bact_type"/>
</dbReference>
<dbReference type="GO" id="GO:0003700">
    <property type="term" value="F:DNA-binding transcription factor activity"/>
    <property type="evidence" value="ECO:0007669"/>
    <property type="project" value="TreeGrafter"/>
</dbReference>
<sequence length="70" mass="8180">MNDNREIGRNITRYRRSKKLTQAELAKTIGMSKGYLAAIEEGRERPRIKTLARIAECLDVELEVLLREKY</sequence>
<gene>
    <name evidence="3" type="ORF">E4K67_22225</name>
</gene>
<organism evidence="3 4">
    <name type="scientific">Desulfosporosinus fructosivorans</name>
    <dbReference type="NCBI Taxonomy" id="2018669"/>
    <lineage>
        <taxon>Bacteria</taxon>
        <taxon>Bacillati</taxon>
        <taxon>Bacillota</taxon>
        <taxon>Clostridia</taxon>
        <taxon>Eubacteriales</taxon>
        <taxon>Desulfitobacteriaceae</taxon>
        <taxon>Desulfosporosinus</taxon>
    </lineage>
</organism>
<dbReference type="PANTHER" id="PTHR46797:SF1">
    <property type="entry name" value="METHYLPHOSPHONATE SYNTHASE"/>
    <property type="match status" value="1"/>
</dbReference>
<evidence type="ECO:0000313" key="4">
    <source>
        <dbReference type="Proteomes" id="UP000298460"/>
    </source>
</evidence>
<dbReference type="GO" id="GO:0005829">
    <property type="term" value="C:cytosol"/>
    <property type="evidence" value="ECO:0007669"/>
    <property type="project" value="TreeGrafter"/>
</dbReference>
<evidence type="ECO:0000313" key="3">
    <source>
        <dbReference type="EMBL" id="TGE35840.1"/>
    </source>
</evidence>
<dbReference type="GO" id="GO:0003677">
    <property type="term" value="F:DNA binding"/>
    <property type="evidence" value="ECO:0007669"/>
    <property type="project" value="UniProtKB-KW"/>
</dbReference>
<dbReference type="Gene3D" id="1.10.260.40">
    <property type="entry name" value="lambda repressor-like DNA-binding domains"/>
    <property type="match status" value="1"/>
</dbReference>
<dbReference type="EMBL" id="SPQQ01000010">
    <property type="protein sequence ID" value="TGE35840.1"/>
    <property type="molecule type" value="Genomic_DNA"/>
</dbReference>